<dbReference type="SMART" id="SM00950">
    <property type="entry name" value="Piwi"/>
    <property type="match status" value="1"/>
</dbReference>
<dbReference type="InterPro" id="IPR003100">
    <property type="entry name" value="PAZ_dom"/>
</dbReference>
<organism evidence="4 5">
    <name type="scientific">Coniochaeta hoffmannii</name>
    <dbReference type="NCBI Taxonomy" id="91930"/>
    <lineage>
        <taxon>Eukaryota</taxon>
        <taxon>Fungi</taxon>
        <taxon>Dikarya</taxon>
        <taxon>Ascomycota</taxon>
        <taxon>Pezizomycotina</taxon>
        <taxon>Sordariomycetes</taxon>
        <taxon>Sordariomycetidae</taxon>
        <taxon>Coniochaetales</taxon>
        <taxon>Coniochaetaceae</taxon>
        <taxon>Coniochaeta</taxon>
    </lineage>
</organism>
<dbReference type="AlphaFoldDB" id="A0AA38VKG0"/>
<evidence type="ECO:0000259" key="2">
    <source>
        <dbReference type="PROSITE" id="PS50821"/>
    </source>
</evidence>
<evidence type="ECO:0000313" key="5">
    <source>
        <dbReference type="Proteomes" id="UP001174691"/>
    </source>
</evidence>
<comment type="caution">
    <text evidence="4">The sequence shown here is derived from an EMBL/GenBank/DDBJ whole genome shotgun (WGS) entry which is preliminary data.</text>
</comment>
<dbReference type="CDD" id="cd02846">
    <property type="entry name" value="PAZ_argonaute_like"/>
    <property type="match status" value="1"/>
</dbReference>
<dbReference type="Pfam" id="PF16487">
    <property type="entry name" value="ArgoMid"/>
    <property type="match status" value="1"/>
</dbReference>
<dbReference type="Pfam" id="PF02171">
    <property type="entry name" value="Piwi"/>
    <property type="match status" value="1"/>
</dbReference>
<dbReference type="Pfam" id="PF02170">
    <property type="entry name" value="PAZ"/>
    <property type="match status" value="1"/>
</dbReference>
<keyword evidence="5" id="KW-1185">Reference proteome</keyword>
<dbReference type="Gene3D" id="2.170.260.10">
    <property type="entry name" value="paz domain"/>
    <property type="match status" value="1"/>
</dbReference>
<dbReference type="SMART" id="SM01163">
    <property type="entry name" value="DUF1785"/>
    <property type="match status" value="1"/>
</dbReference>
<evidence type="ECO:0000256" key="1">
    <source>
        <dbReference type="SAM" id="MobiDB-lite"/>
    </source>
</evidence>
<dbReference type="InterPro" id="IPR032473">
    <property type="entry name" value="Argonaute_Mid_dom"/>
</dbReference>
<proteinExistence type="predicted"/>
<feature type="domain" description="PAZ" evidence="2">
    <location>
        <begin position="331"/>
        <end position="438"/>
    </location>
</feature>
<protein>
    <submittedName>
        <fullName evidence="4">Piwi-domain-containing protein</fullName>
    </submittedName>
</protein>
<reference evidence="4" key="1">
    <citation type="submission" date="2022-07" db="EMBL/GenBank/DDBJ databases">
        <title>Fungi with potential for degradation of polypropylene.</title>
        <authorList>
            <person name="Gostincar C."/>
        </authorList>
    </citation>
    <scope>NUCLEOTIDE SEQUENCE</scope>
    <source>
        <strain evidence="4">EXF-13287</strain>
    </source>
</reference>
<sequence>MSASGSASAAQPKGSPRRSEAPGAGGLGRSRAGSASGQGTQPQGFDRSTYPLRDKEGISKRLDLPAEAYYHNEDTKHPFAKRPGYNSSGKPIAVNVNQFRVTRIGAADVYQFDLAISPVPIKPIIIEKIWEAPKCQAALAKHKGSWIYDRRKLAWSTNKIKELRMTINIDEHKGRESNDKNTFHVILRNTGTIRLAALRAYLQGELDWDNSVLECMNFLDHVIRETPQKSMKMIKRLFFPRDSKRADLTNVVEVIQGMYASIRMNQSIKEGGVGLGINVNVANCTFWLSQDFEQLVREYIRAYQRKWDQTDYRELAEMLKPIVTKDEQGRVRYEMSEAFKVITKLYRLKFHVKHRGKEDTDKEYTLKRFAHSPRYGPDGGNAKQFTFEKKEVGGFFRTVTIYDYFFERYHVELQLWKLPIVESSRGGAYPMEACYVPRYNRYPFKLSPNETSKMIKFAVQRPPQRLADIMSKAQALQWNQDPILREFGIAMDKNMARVNARHITNPEIQFGAGKHNPRDTGRWDLRGKKFFKANPKPLTSWAFVAVEKSIDKPGMQNFVKAFCQAYRGHGGRIEKDPLLLDYPPGAQHHYICEDAYKRCGKENKATPQIIFYVLMDRTAWIYERMKKNADCRWACLSQMMIIDHVRKAQPQYCSNVAMKVNAKLGGITSRIPGATPNASAFFKVPTMMVGVDVSHPAPGSNAASMAAICCSIDKDGAYFLGDAQTNGKRVEVLLPENVRSLMPGMLGAFQKQNGCWPQHVFYFRDGVSEGQFCHLMEYEIKALRAAFKEVGAPPPKVTVIVATKRHHIRFFPEKEKDRNGNPLPGTLIDKEVTHPFQYDFYLCSHVAIQGTARPVHYHVIHDEVKMKPDDLQRMIYHQCYQYIRATTPVSLHPAVYYAHLCGARARQHENVPTSDQVPLVAKNWVTGHKPGWGAKIQDPATATSQMDPTQSDPLLPMGGEEARADSKAAFAAGMWYI</sequence>
<dbReference type="Gene3D" id="3.40.50.2300">
    <property type="match status" value="1"/>
</dbReference>
<feature type="domain" description="Piwi" evidence="3">
    <location>
        <begin position="609"/>
        <end position="910"/>
    </location>
</feature>
<evidence type="ECO:0000313" key="4">
    <source>
        <dbReference type="EMBL" id="KAJ9149159.1"/>
    </source>
</evidence>
<dbReference type="SUPFAM" id="SSF53098">
    <property type="entry name" value="Ribonuclease H-like"/>
    <property type="match status" value="1"/>
</dbReference>
<dbReference type="EMBL" id="JANBVN010000082">
    <property type="protein sequence ID" value="KAJ9149159.1"/>
    <property type="molecule type" value="Genomic_DNA"/>
</dbReference>
<dbReference type="InterPro" id="IPR032474">
    <property type="entry name" value="Argonaute_N"/>
</dbReference>
<dbReference type="Pfam" id="PF16488">
    <property type="entry name" value="ArgoL2"/>
    <property type="match status" value="1"/>
</dbReference>
<feature type="compositionally biased region" description="Low complexity" evidence="1">
    <location>
        <begin position="29"/>
        <end position="39"/>
    </location>
</feature>
<dbReference type="InterPro" id="IPR036397">
    <property type="entry name" value="RNaseH_sf"/>
</dbReference>
<dbReference type="InterPro" id="IPR032472">
    <property type="entry name" value="ArgoL2"/>
</dbReference>
<accession>A0AA38VKG0</accession>
<dbReference type="InterPro" id="IPR003165">
    <property type="entry name" value="Piwi"/>
</dbReference>
<dbReference type="InterPro" id="IPR014811">
    <property type="entry name" value="ArgoL1"/>
</dbReference>
<dbReference type="InterPro" id="IPR036085">
    <property type="entry name" value="PAZ_dom_sf"/>
</dbReference>
<dbReference type="PROSITE" id="PS50821">
    <property type="entry name" value="PAZ"/>
    <property type="match status" value="1"/>
</dbReference>
<dbReference type="Pfam" id="PF08699">
    <property type="entry name" value="ArgoL1"/>
    <property type="match status" value="1"/>
</dbReference>
<dbReference type="InterPro" id="IPR045246">
    <property type="entry name" value="Piwi_ago-like"/>
</dbReference>
<dbReference type="Gene3D" id="3.30.420.10">
    <property type="entry name" value="Ribonuclease H-like superfamily/Ribonuclease H"/>
    <property type="match status" value="1"/>
</dbReference>
<dbReference type="GO" id="GO:0003723">
    <property type="term" value="F:RNA binding"/>
    <property type="evidence" value="ECO:0007669"/>
    <property type="project" value="InterPro"/>
</dbReference>
<dbReference type="InterPro" id="IPR012337">
    <property type="entry name" value="RNaseH-like_sf"/>
</dbReference>
<feature type="region of interest" description="Disordered" evidence="1">
    <location>
        <begin position="1"/>
        <end position="52"/>
    </location>
</feature>
<name>A0AA38VKG0_9PEZI</name>
<gene>
    <name evidence="4" type="ORF">NKR19_g5783</name>
</gene>
<dbReference type="CDD" id="cd04657">
    <property type="entry name" value="Piwi_ago-like"/>
    <property type="match status" value="1"/>
</dbReference>
<dbReference type="Pfam" id="PF16486">
    <property type="entry name" value="ArgoN"/>
    <property type="match status" value="1"/>
</dbReference>
<dbReference type="PROSITE" id="PS50822">
    <property type="entry name" value="PIWI"/>
    <property type="match status" value="1"/>
</dbReference>
<dbReference type="SUPFAM" id="SSF101690">
    <property type="entry name" value="PAZ domain"/>
    <property type="match status" value="1"/>
</dbReference>
<dbReference type="PANTHER" id="PTHR22891">
    <property type="entry name" value="EUKARYOTIC TRANSLATION INITIATION FACTOR 2C"/>
    <property type="match status" value="1"/>
</dbReference>
<evidence type="ECO:0000259" key="3">
    <source>
        <dbReference type="PROSITE" id="PS50822"/>
    </source>
</evidence>
<dbReference type="Proteomes" id="UP001174691">
    <property type="component" value="Unassembled WGS sequence"/>
</dbReference>